<feature type="compositionally biased region" description="Acidic residues" evidence="1">
    <location>
        <begin position="323"/>
        <end position="342"/>
    </location>
</feature>
<reference evidence="2" key="2">
    <citation type="journal article" date="2023" name="IMA Fungus">
        <title>Comparative genomic study of the Penicillium genus elucidates a diverse pangenome and 15 lateral gene transfer events.</title>
        <authorList>
            <person name="Petersen C."/>
            <person name="Sorensen T."/>
            <person name="Nielsen M.R."/>
            <person name="Sondergaard T.E."/>
            <person name="Sorensen J.L."/>
            <person name="Fitzpatrick D.A."/>
            <person name="Frisvad J.C."/>
            <person name="Nielsen K.L."/>
        </authorList>
    </citation>
    <scope>NUCLEOTIDE SEQUENCE</scope>
    <source>
        <strain evidence="2">IBT 22155</strain>
    </source>
</reference>
<reference evidence="2" key="1">
    <citation type="submission" date="2022-11" db="EMBL/GenBank/DDBJ databases">
        <authorList>
            <person name="Petersen C."/>
        </authorList>
    </citation>
    <scope>NUCLEOTIDE SEQUENCE</scope>
    <source>
        <strain evidence="2">IBT 22155</strain>
    </source>
</reference>
<comment type="caution">
    <text evidence="2">The sequence shown here is derived from an EMBL/GenBank/DDBJ whole genome shotgun (WGS) entry which is preliminary data.</text>
</comment>
<accession>A0A9W9LBM2</accession>
<gene>
    <name evidence="2" type="ORF">N7515_000507</name>
</gene>
<keyword evidence="3" id="KW-1185">Reference proteome</keyword>
<organism evidence="2 3">
    <name type="scientific">Penicillium bovifimosum</name>
    <dbReference type="NCBI Taxonomy" id="126998"/>
    <lineage>
        <taxon>Eukaryota</taxon>
        <taxon>Fungi</taxon>
        <taxon>Dikarya</taxon>
        <taxon>Ascomycota</taxon>
        <taxon>Pezizomycotina</taxon>
        <taxon>Eurotiomycetes</taxon>
        <taxon>Eurotiomycetidae</taxon>
        <taxon>Eurotiales</taxon>
        <taxon>Aspergillaceae</taxon>
        <taxon>Penicillium</taxon>
    </lineage>
</organism>
<dbReference type="RefSeq" id="XP_056526417.1">
    <property type="nucleotide sequence ID" value="XM_056661251.1"/>
</dbReference>
<proteinExistence type="predicted"/>
<dbReference type="EMBL" id="JAPQKL010000001">
    <property type="protein sequence ID" value="KAJ5145943.1"/>
    <property type="molecule type" value="Genomic_DNA"/>
</dbReference>
<evidence type="ECO:0000256" key="1">
    <source>
        <dbReference type="SAM" id="MobiDB-lite"/>
    </source>
</evidence>
<dbReference type="Proteomes" id="UP001149079">
    <property type="component" value="Unassembled WGS sequence"/>
</dbReference>
<evidence type="ECO:0000313" key="2">
    <source>
        <dbReference type="EMBL" id="KAJ5145943.1"/>
    </source>
</evidence>
<sequence length="358" mass="41325">MPKPLWKWRYEQKEEFLHAMYQGLSHLGPRYITNELEEFDLHPMDFWTGDTDPSFIPYFFPDTETTSKIANTNINPEDRLDDPFTWAREMKSHEGLDSHKLHHALYAAFSKYLRKSPGGKHQSAWWDAVSMKEGKSLFNSNDRHGFTIQSGARCVDAKSSHQLVVMKSNQLCHETLPSTGEVVVLLRWMLDATKKHKRLMGRHHRQEQKQYDFPTMVISFLPDARVRILHGYLDNDCRLQLAYTQALNFDTEDYAEKMDILLQWAWPEVEGDTTKPIPLPLIDEEEEDEWIKSGKTELPCAEYSDEESDSDLRSDLDDIWTSSEDEDSSSDWESVADADEGVTCDQVPIGGCGRRGGK</sequence>
<dbReference type="OrthoDB" id="4510378at2759"/>
<dbReference type="GeneID" id="81400421"/>
<evidence type="ECO:0000313" key="3">
    <source>
        <dbReference type="Proteomes" id="UP001149079"/>
    </source>
</evidence>
<protein>
    <submittedName>
        <fullName evidence="2">Uncharacterized protein</fullName>
    </submittedName>
</protein>
<feature type="region of interest" description="Disordered" evidence="1">
    <location>
        <begin position="299"/>
        <end position="358"/>
    </location>
</feature>
<dbReference type="AlphaFoldDB" id="A0A9W9LBM2"/>
<name>A0A9W9LBM2_9EURO</name>